<protein>
    <submittedName>
        <fullName evidence="2">Uncharacterized protein</fullName>
    </submittedName>
</protein>
<feature type="compositionally biased region" description="Basic and acidic residues" evidence="1">
    <location>
        <begin position="126"/>
        <end position="139"/>
    </location>
</feature>
<dbReference type="GO" id="GO:0003676">
    <property type="term" value="F:nucleic acid binding"/>
    <property type="evidence" value="ECO:0007669"/>
    <property type="project" value="InterPro"/>
</dbReference>
<feature type="compositionally biased region" description="Polar residues" evidence="1">
    <location>
        <begin position="733"/>
        <end position="744"/>
    </location>
</feature>
<feature type="compositionally biased region" description="Basic and acidic residues" evidence="1">
    <location>
        <begin position="1134"/>
        <end position="1149"/>
    </location>
</feature>
<feature type="compositionally biased region" description="Gly residues" evidence="1">
    <location>
        <begin position="794"/>
        <end position="810"/>
    </location>
</feature>
<feature type="compositionally biased region" description="Low complexity" evidence="1">
    <location>
        <begin position="144"/>
        <end position="174"/>
    </location>
</feature>
<feature type="compositionally biased region" description="Low complexity" evidence="1">
    <location>
        <begin position="286"/>
        <end position="304"/>
    </location>
</feature>
<feature type="compositionally biased region" description="Basic and acidic residues" evidence="1">
    <location>
        <begin position="684"/>
        <end position="696"/>
    </location>
</feature>
<feature type="region of interest" description="Disordered" evidence="1">
    <location>
        <begin position="55"/>
        <end position="75"/>
    </location>
</feature>
<feature type="region of interest" description="Disordered" evidence="1">
    <location>
        <begin position="680"/>
        <end position="1201"/>
    </location>
</feature>
<feature type="compositionally biased region" description="Polar residues" evidence="1">
    <location>
        <begin position="544"/>
        <end position="557"/>
    </location>
</feature>
<dbReference type="SUPFAM" id="SSF54928">
    <property type="entry name" value="RNA-binding domain, RBD"/>
    <property type="match status" value="1"/>
</dbReference>
<feature type="compositionally biased region" description="Low complexity" evidence="1">
    <location>
        <begin position="843"/>
        <end position="869"/>
    </location>
</feature>
<feature type="non-terminal residue" evidence="2">
    <location>
        <position position="1201"/>
    </location>
</feature>
<feature type="compositionally biased region" description="Polar residues" evidence="1">
    <location>
        <begin position="113"/>
        <end position="125"/>
    </location>
</feature>
<accession>A0AAV5V5M3</accession>
<feature type="region of interest" description="Disordered" evidence="1">
    <location>
        <begin position="286"/>
        <end position="310"/>
    </location>
</feature>
<dbReference type="InterPro" id="IPR035979">
    <property type="entry name" value="RBD_domain_sf"/>
</dbReference>
<proteinExistence type="predicted"/>
<feature type="region of interest" description="Disordered" evidence="1">
    <location>
        <begin position="1"/>
        <end position="37"/>
    </location>
</feature>
<feature type="compositionally biased region" description="Basic and acidic residues" evidence="1">
    <location>
        <begin position="950"/>
        <end position="962"/>
    </location>
</feature>
<feature type="compositionally biased region" description="Polar residues" evidence="1">
    <location>
        <begin position="812"/>
        <end position="822"/>
    </location>
</feature>
<feature type="compositionally biased region" description="Basic residues" evidence="1">
    <location>
        <begin position="1150"/>
        <end position="1160"/>
    </location>
</feature>
<evidence type="ECO:0000256" key="1">
    <source>
        <dbReference type="SAM" id="MobiDB-lite"/>
    </source>
</evidence>
<gene>
    <name evidence="2" type="ORF">PFISCL1PPCAC_6193</name>
</gene>
<feature type="compositionally biased region" description="Basic and acidic residues" evidence="1">
    <location>
        <begin position="637"/>
        <end position="646"/>
    </location>
</feature>
<feature type="region of interest" description="Disordered" evidence="1">
    <location>
        <begin position="509"/>
        <end position="613"/>
    </location>
</feature>
<feature type="compositionally biased region" description="Basic and acidic residues" evidence="1">
    <location>
        <begin position="655"/>
        <end position="664"/>
    </location>
</feature>
<feature type="compositionally biased region" description="Basic and acidic residues" evidence="1">
    <location>
        <begin position="558"/>
        <end position="578"/>
    </location>
</feature>
<feature type="compositionally biased region" description="Basic and acidic residues" evidence="1">
    <location>
        <begin position="378"/>
        <end position="388"/>
    </location>
</feature>
<reference evidence="2" key="1">
    <citation type="submission" date="2023-10" db="EMBL/GenBank/DDBJ databases">
        <title>Genome assembly of Pristionchus species.</title>
        <authorList>
            <person name="Yoshida K."/>
            <person name="Sommer R.J."/>
        </authorList>
    </citation>
    <scope>NUCLEOTIDE SEQUENCE</scope>
    <source>
        <strain evidence="2">RS5133</strain>
    </source>
</reference>
<comment type="caution">
    <text evidence="2">The sequence shown here is derived from an EMBL/GenBank/DDBJ whole genome shotgun (WGS) entry which is preliminary data.</text>
</comment>
<feature type="compositionally biased region" description="Gly residues" evidence="1">
    <location>
        <begin position="1"/>
        <end position="12"/>
    </location>
</feature>
<keyword evidence="3" id="KW-1185">Reference proteome</keyword>
<dbReference type="EMBL" id="BTSY01000002">
    <property type="protein sequence ID" value="GMT14896.1"/>
    <property type="molecule type" value="Genomic_DNA"/>
</dbReference>
<feature type="compositionally biased region" description="Low complexity" evidence="1">
    <location>
        <begin position="13"/>
        <end position="27"/>
    </location>
</feature>
<evidence type="ECO:0000313" key="3">
    <source>
        <dbReference type="Proteomes" id="UP001432322"/>
    </source>
</evidence>
<name>A0AAV5V5M3_9BILA</name>
<feature type="compositionally biased region" description="Polar residues" evidence="1">
    <location>
        <begin position="758"/>
        <end position="781"/>
    </location>
</feature>
<feature type="compositionally biased region" description="Basic and acidic residues" evidence="1">
    <location>
        <begin position="515"/>
        <end position="541"/>
    </location>
</feature>
<dbReference type="Proteomes" id="UP001432322">
    <property type="component" value="Unassembled WGS sequence"/>
</dbReference>
<feature type="region of interest" description="Disordered" evidence="1">
    <location>
        <begin position="113"/>
        <end position="194"/>
    </location>
</feature>
<feature type="compositionally biased region" description="Low complexity" evidence="1">
    <location>
        <begin position="932"/>
        <end position="949"/>
    </location>
</feature>
<feature type="compositionally biased region" description="Basic and acidic residues" evidence="1">
    <location>
        <begin position="975"/>
        <end position="1073"/>
    </location>
</feature>
<organism evidence="2 3">
    <name type="scientific">Pristionchus fissidentatus</name>
    <dbReference type="NCBI Taxonomy" id="1538716"/>
    <lineage>
        <taxon>Eukaryota</taxon>
        <taxon>Metazoa</taxon>
        <taxon>Ecdysozoa</taxon>
        <taxon>Nematoda</taxon>
        <taxon>Chromadorea</taxon>
        <taxon>Rhabditida</taxon>
        <taxon>Rhabditina</taxon>
        <taxon>Diplogasteromorpha</taxon>
        <taxon>Diplogasteroidea</taxon>
        <taxon>Neodiplogasteridae</taxon>
        <taxon>Pristionchus</taxon>
    </lineage>
</organism>
<dbReference type="AlphaFoldDB" id="A0AAV5V5M3"/>
<sequence length="1201" mass="133057">MGEGRSGSGGHSGSSTSSHSSSSSSSSRNRDTRLLISISPSVSTERIHTFFDRSLDQAKPPIGPGFVKKVSRKSDGSVVVSIGDSSIARRLHSIFSQFRPKIDGHECSLEFYNSEQSKSKSSPTNGERRRDKASSRVKESGCQPSSSSSSNRIKPSISSPSTSSSSSRPSTSTHDSTRIDCAPSSSTSAMATDPYDGIVGVSIERLRDVCPSHIKDLLREGLRAVGLSYLSHSEESGRIAVLLRAHAPEKVEEETLNVQGHQKTFTPLSQDQTRKLYDAYLATHSSSSSMDSLPSTSSSSSCPRRPSDRDALSYESSRTIFLPCLEKGVNRDWIRKRFHKQGTVLESDIRNGSSVSPHAIVQFSHTQAAVNAMVDYEREQREEEERGNTLRNKKHPSFTRSPPSSRIWVANLPPHDEDYVKKKLHDVIKGAASSTIVTDLRRREAIIQLPNQEEAKNYLEIFKNSPLVQQGGAVQTWLVADYCSDKLYDYFIERRGISPSATEVEHINTLTKTHLSSERKSEAEGRLERMKGGEEQVEKKMSVNGENGDSSPSSSRRQNCEDRRSGDSGFGDDREKGQGEGTGGVLDSDDEEMLDRKWRTVTTSDNGREEKGILRGRVIGMAEKMESFINGIPEAPPKVKKEKKEEGETEEEEEKKENEKMTRDERVNYFKNALLSVSTPLKPRSMDERWKGKDPLRSPPIPISPLNGDKVKKHIVTSPPSGTRPAPLHITIPPSTSTTLASQPNPSPGTRGVPHGSTPCSSRHPSISTPTLTPRSHTMPSVVSRPPHLPSTTEGGGEGRGSEGRGGGGENHPSTSGTTSAVGTPVIGTPVSSRHPLSRRESVSSNSSQSHTPLPLPTGSTPTTLKSPPIQTWSSSVNAWKGGPSLSSPSPLPSSINRSRTSIDHHKPSTPSSARPPLGLPKPMDKPGFGMSSSSSSQKIPSLPRSSSMSEKKPSISRDSSKDIVNNIIANKSGLDMKKMQRIPKKENKERDERDERKEREREERKEKKREGKEKDREERKEKKEDRKNRRENETKEEKTKRKELKKKEREKEERKKSTNDKEKKRKSIDGGEKKKKKKQKRTSSDSESDSDSDRSVGYKQSSSAMKQLMSDEALARALGSSMYDRVKGRRSGTNKEEKKKNEALEAIRKKNNKSTKRVHLSSSSDSEGVNESVKKWKKDEDESSEEEEKERKKEKKKEKK</sequence>
<feature type="region of interest" description="Disordered" evidence="1">
    <location>
        <begin position="628"/>
        <end position="664"/>
    </location>
</feature>
<evidence type="ECO:0000313" key="2">
    <source>
        <dbReference type="EMBL" id="GMT14896.1"/>
    </source>
</evidence>
<feature type="region of interest" description="Disordered" evidence="1">
    <location>
        <begin position="378"/>
        <end position="405"/>
    </location>
</feature>
<feature type="compositionally biased region" description="Low complexity" evidence="1">
    <location>
        <begin position="884"/>
        <end position="895"/>
    </location>
</feature>